<proteinExistence type="predicted"/>
<dbReference type="EC" id="2.7.13.3" evidence="2"/>
<dbReference type="SMART" id="SM00387">
    <property type="entry name" value="HATPase_c"/>
    <property type="match status" value="1"/>
</dbReference>
<keyword evidence="4" id="KW-0812">Transmembrane</keyword>
<dbReference type="Pfam" id="PF02518">
    <property type="entry name" value="HATPase_c"/>
    <property type="match status" value="1"/>
</dbReference>
<name>A0A9C7CVS9_9BURK</name>
<evidence type="ECO:0000256" key="1">
    <source>
        <dbReference type="ARBA" id="ARBA00000085"/>
    </source>
</evidence>
<sequence length="481" mass="53240">MKLMLALYFFILAIIQMGLLFGIYHYYRSQNLARPNIYWMSSLTLSVLALLVFGGGIVSIEDIARPEFNFTIANTFFYAAAVLQAFFCQSLNREVGKPLKISLAISILIFIVVFEWLRNESTFEVRTVFICVLTGLFYVWQIVEVRIKRKKSPSSQLIYLQYASVAELFFALGRLTILIVGSLTIRQVEQIPQILILFTIAQLVMNTLSYIAIGSYWAEQIAFSNFRSNQENQEIKALLKERETLIGSLLKANKTASTGALSAAIAHELNQPLGASSLNIQFLQKKLSEGQLNPALEKEILDTLLADNQRAAGIIRSLRSIFSDEKVESSRIDLAELIEVVLSIAKPEITAKSIQIAVSVQPHLMIQANRGEIQQVLLNLVNNAIQALVTSSQQVKKLSIDAQHTEGGVLLTVADNGDGIPEASQNQLFELLSSSKSSGMGLGLWLCKHIVTRHGGSIVFEPNPGGGAKFLVRFPVDSEVT</sequence>
<dbReference type="InterPro" id="IPR003661">
    <property type="entry name" value="HisK_dim/P_dom"/>
</dbReference>
<dbReference type="SUPFAM" id="SSF47384">
    <property type="entry name" value="Homodimeric domain of signal transducing histidine kinase"/>
    <property type="match status" value="1"/>
</dbReference>
<evidence type="ECO:0000259" key="5">
    <source>
        <dbReference type="PROSITE" id="PS50109"/>
    </source>
</evidence>
<dbReference type="SUPFAM" id="SSF55874">
    <property type="entry name" value="ATPase domain of HSP90 chaperone/DNA topoisomerase II/histidine kinase"/>
    <property type="match status" value="1"/>
</dbReference>
<feature type="transmembrane region" description="Helical" evidence="4">
    <location>
        <begin position="6"/>
        <end position="26"/>
    </location>
</feature>
<feature type="domain" description="Histidine kinase" evidence="5">
    <location>
        <begin position="264"/>
        <end position="478"/>
    </location>
</feature>
<dbReference type="PROSITE" id="PS50109">
    <property type="entry name" value="HIS_KIN"/>
    <property type="match status" value="1"/>
</dbReference>
<dbReference type="InterPro" id="IPR005467">
    <property type="entry name" value="His_kinase_dom"/>
</dbReference>
<evidence type="ECO:0000256" key="4">
    <source>
        <dbReference type="SAM" id="Phobius"/>
    </source>
</evidence>
<keyword evidence="4" id="KW-1133">Transmembrane helix</keyword>
<organism evidence="6">
    <name type="scientific">Polynucleobacter yangtzensis</name>
    <dbReference type="NCBI Taxonomy" id="1743159"/>
    <lineage>
        <taxon>Bacteria</taxon>
        <taxon>Pseudomonadati</taxon>
        <taxon>Pseudomonadota</taxon>
        <taxon>Betaproteobacteria</taxon>
        <taxon>Burkholderiales</taxon>
        <taxon>Burkholderiaceae</taxon>
        <taxon>Polynucleobacter</taxon>
    </lineage>
</organism>
<dbReference type="PANTHER" id="PTHR43065">
    <property type="entry name" value="SENSOR HISTIDINE KINASE"/>
    <property type="match status" value="1"/>
</dbReference>
<dbReference type="Gene3D" id="1.10.287.130">
    <property type="match status" value="1"/>
</dbReference>
<dbReference type="Pfam" id="PF00512">
    <property type="entry name" value="HisKA"/>
    <property type="match status" value="1"/>
</dbReference>
<feature type="transmembrane region" description="Helical" evidence="4">
    <location>
        <begin position="99"/>
        <end position="117"/>
    </location>
</feature>
<dbReference type="Proteomes" id="UP001211097">
    <property type="component" value="Chromosome"/>
</dbReference>
<feature type="transmembrane region" description="Helical" evidence="4">
    <location>
        <begin position="164"/>
        <end position="185"/>
    </location>
</feature>
<evidence type="ECO:0000256" key="2">
    <source>
        <dbReference type="ARBA" id="ARBA00012438"/>
    </source>
</evidence>
<dbReference type="KEGG" id="pyt:PKF023_10870"/>
<dbReference type="CDD" id="cd00082">
    <property type="entry name" value="HisKA"/>
    <property type="match status" value="1"/>
</dbReference>
<keyword evidence="4" id="KW-0472">Membrane</keyword>
<protein>
    <recommendedName>
        <fullName evidence="2">histidine kinase</fullName>
        <ecNumber evidence="2">2.7.13.3</ecNumber>
    </recommendedName>
</protein>
<dbReference type="GO" id="GO:0000155">
    <property type="term" value="F:phosphorelay sensor kinase activity"/>
    <property type="evidence" value="ECO:0007669"/>
    <property type="project" value="InterPro"/>
</dbReference>
<dbReference type="SMART" id="SM00388">
    <property type="entry name" value="HisKA"/>
    <property type="match status" value="1"/>
</dbReference>
<dbReference type="InterPro" id="IPR003594">
    <property type="entry name" value="HATPase_dom"/>
</dbReference>
<comment type="catalytic activity">
    <reaction evidence="1">
        <text>ATP + protein L-histidine = ADP + protein N-phospho-L-histidine.</text>
        <dbReference type="EC" id="2.7.13.3"/>
    </reaction>
</comment>
<feature type="transmembrane region" description="Helical" evidence="4">
    <location>
        <begin position="123"/>
        <end position="143"/>
    </location>
</feature>
<dbReference type="InterPro" id="IPR036097">
    <property type="entry name" value="HisK_dim/P_sf"/>
</dbReference>
<dbReference type="InterPro" id="IPR036890">
    <property type="entry name" value="HATPase_C_sf"/>
</dbReference>
<keyword evidence="3" id="KW-0597">Phosphoprotein</keyword>
<evidence type="ECO:0000313" key="6">
    <source>
        <dbReference type="EMBL" id="BDT77284.1"/>
    </source>
</evidence>
<feature type="transmembrane region" description="Helical" evidence="4">
    <location>
        <begin position="191"/>
        <end position="218"/>
    </location>
</feature>
<dbReference type="AlphaFoldDB" id="A0A9C7CVS9"/>
<evidence type="ECO:0000256" key="3">
    <source>
        <dbReference type="ARBA" id="ARBA00022553"/>
    </source>
</evidence>
<dbReference type="EMBL" id="AP026973">
    <property type="protein sequence ID" value="BDT77284.1"/>
    <property type="molecule type" value="Genomic_DNA"/>
</dbReference>
<dbReference type="RefSeq" id="WP_281741601.1">
    <property type="nucleotide sequence ID" value="NZ_AP026973.1"/>
</dbReference>
<gene>
    <name evidence="6" type="ORF">PKF023_10870</name>
</gene>
<dbReference type="InterPro" id="IPR004358">
    <property type="entry name" value="Sig_transdc_His_kin-like_C"/>
</dbReference>
<reference evidence="6" key="1">
    <citation type="submission" date="2022-11" db="EMBL/GenBank/DDBJ databases">
        <title>Complete Genome Sequences of three Polynucleobacter sp. Subcluster PnecC Strains KF022, KF023, and KF032 Isolated from a Shallow Eutrophic Lake in Japan.</title>
        <authorList>
            <person name="Ogata Y."/>
            <person name="Watanabe K."/>
            <person name="Takemine S."/>
            <person name="Shindo C."/>
            <person name="Kurokawa R."/>
            <person name="Suda W."/>
        </authorList>
    </citation>
    <scope>NUCLEOTIDE SEQUENCE</scope>
    <source>
        <strain evidence="6">KF023</strain>
    </source>
</reference>
<dbReference type="PRINTS" id="PR00344">
    <property type="entry name" value="BCTRLSENSOR"/>
</dbReference>
<dbReference type="Gene3D" id="3.30.565.10">
    <property type="entry name" value="Histidine kinase-like ATPase, C-terminal domain"/>
    <property type="match status" value="1"/>
</dbReference>
<accession>A0A9C7CVS9</accession>
<feature type="transmembrane region" description="Helical" evidence="4">
    <location>
        <begin position="70"/>
        <end position="87"/>
    </location>
</feature>
<feature type="transmembrane region" description="Helical" evidence="4">
    <location>
        <begin position="38"/>
        <end position="58"/>
    </location>
</feature>